<organism evidence="1">
    <name type="scientific">marine sediment metagenome</name>
    <dbReference type="NCBI Taxonomy" id="412755"/>
    <lineage>
        <taxon>unclassified sequences</taxon>
        <taxon>metagenomes</taxon>
        <taxon>ecological metagenomes</taxon>
    </lineage>
</organism>
<proteinExistence type="predicted"/>
<gene>
    <name evidence="1" type="ORF">S01H4_10280</name>
</gene>
<dbReference type="SUPFAM" id="SSF56672">
    <property type="entry name" value="DNA/RNA polymerases"/>
    <property type="match status" value="1"/>
</dbReference>
<protein>
    <recommendedName>
        <fullName evidence="2">Reverse transcriptase domain-containing protein</fullName>
    </recommendedName>
</protein>
<evidence type="ECO:0000313" key="1">
    <source>
        <dbReference type="EMBL" id="GAG63259.1"/>
    </source>
</evidence>
<accession>X0Z2S2</accession>
<evidence type="ECO:0008006" key="2">
    <source>
        <dbReference type="Google" id="ProtNLM"/>
    </source>
</evidence>
<dbReference type="InterPro" id="IPR043502">
    <property type="entry name" value="DNA/RNA_pol_sf"/>
</dbReference>
<dbReference type="AlphaFoldDB" id="X0Z2S2"/>
<name>X0Z2S2_9ZZZZ</name>
<reference evidence="1" key="1">
    <citation type="journal article" date="2014" name="Front. Microbiol.">
        <title>High frequency of phylogenetically diverse reductive dehalogenase-homologous genes in deep subseafloor sedimentary metagenomes.</title>
        <authorList>
            <person name="Kawai M."/>
            <person name="Futagami T."/>
            <person name="Toyoda A."/>
            <person name="Takaki Y."/>
            <person name="Nishi S."/>
            <person name="Hori S."/>
            <person name="Arai W."/>
            <person name="Tsubouchi T."/>
            <person name="Morono Y."/>
            <person name="Uchiyama I."/>
            <person name="Ito T."/>
            <person name="Fujiyama A."/>
            <person name="Inagaki F."/>
            <person name="Takami H."/>
        </authorList>
    </citation>
    <scope>NUCLEOTIDE SEQUENCE</scope>
    <source>
        <strain evidence="1">Expedition CK06-06</strain>
    </source>
</reference>
<sequence>MLKRNKAPGLDHVTYEEYETYLNTNIQKLVKRMKAGKYYPQPVRRVYISKG</sequence>
<dbReference type="EMBL" id="BART01003898">
    <property type="protein sequence ID" value="GAG63259.1"/>
    <property type="molecule type" value="Genomic_DNA"/>
</dbReference>
<feature type="non-terminal residue" evidence="1">
    <location>
        <position position="51"/>
    </location>
</feature>
<comment type="caution">
    <text evidence="1">The sequence shown here is derived from an EMBL/GenBank/DDBJ whole genome shotgun (WGS) entry which is preliminary data.</text>
</comment>